<dbReference type="EMBL" id="JAXOVC010000001">
    <property type="protein sequence ID" value="KAK4506447.1"/>
    <property type="molecule type" value="Genomic_DNA"/>
</dbReference>
<evidence type="ECO:0000256" key="2">
    <source>
        <dbReference type="SAM" id="Phobius"/>
    </source>
</evidence>
<evidence type="ECO:0000256" key="1">
    <source>
        <dbReference type="SAM" id="MobiDB-lite"/>
    </source>
</evidence>
<keyword evidence="4" id="KW-1185">Reference proteome</keyword>
<keyword evidence="2" id="KW-0812">Transmembrane</keyword>
<organism evidence="3 4">
    <name type="scientific">Zasmidium cellare</name>
    <name type="common">Wine cellar mold</name>
    <name type="synonym">Racodium cellare</name>
    <dbReference type="NCBI Taxonomy" id="395010"/>
    <lineage>
        <taxon>Eukaryota</taxon>
        <taxon>Fungi</taxon>
        <taxon>Dikarya</taxon>
        <taxon>Ascomycota</taxon>
        <taxon>Pezizomycotina</taxon>
        <taxon>Dothideomycetes</taxon>
        <taxon>Dothideomycetidae</taxon>
        <taxon>Mycosphaerellales</taxon>
        <taxon>Mycosphaerellaceae</taxon>
        <taxon>Zasmidium</taxon>
    </lineage>
</organism>
<keyword evidence="2" id="KW-1133">Transmembrane helix</keyword>
<reference evidence="3 4" key="1">
    <citation type="journal article" date="2023" name="G3 (Bethesda)">
        <title>A chromosome-level genome assembly of Zasmidium syzygii isolated from banana leaves.</title>
        <authorList>
            <person name="van Westerhoven A.C."/>
            <person name="Mehrabi R."/>
            <person name="Talebi R."/>
            <person name="Steentjes M.B.F."/>
            <person name="Corcolon B."/>
            <person name="Chong P.A."/>
            <person name="Kema G.H.J."/>
            <person name="Seidl M.F."/>
        </authorList>
    </citation>
    <scope>NUCLEOTIDE SEQUENCE [LARGE SCALE GENOMIC DNA]</scope>
    <source>
        <strain evidence="3 4">P124</strain>
    </source>
</reference>
<accession>A0ABR0EY41</accession>
<proteinExistence type="predicted"/>
<name>A0ABR0EY41_ZASCE</name>
<evidence type="ECO:0000313" key="4">
    <source>
        <dbReference type="Proteomes" id="UP001305779"/>
    </source>
</evidence>
<protein>
    <submittedName>
        <fullName evidence="3">Uncharacterized protein</fullName>
    </submittedName>
</protein>
<gene>
    <name evidence="3" type="ORF">PRZ48_000179</name>
</gene>
<sequence length="478" mass="52320">MATVGPASAACMIPRLRQWTVKKQDFFSAATSDELFPVDLIGSSYQPTKGQFGDRVGPPHEREYLTLLDAYNNQTASGDTQMGLWKIDQLDYPLTLTNECGTTSCTASIQNSLLATIYDSKNWSAPALIEARVEGAMDAQSEVQCIADDAIRLDSSVRPTELKFRLGQEEVTGRLRQEDTENLAPSPERGAFCWLIFADMPENATLGGVVVVTSSWGDEPATLYPCAFQLRWTPTTLQYSVSAISSQPSPHSAQVRKVRASRSWLDTFASARWNGSSAYESLTNGQKYVVWPDADYASDWLFTILPVLLAVALSRTADPAASEDLWHFDRTRPDAPVFKVAFFKQGYGWGPESLAIRISLAILLLYCLIAIGHTIYSIYTGLSSTAWDSISEVAALALNSPTPTEMLNTRAGIKTAAVFEHRVRITAMAEDKDNSDEGESADSDGTMDGADPVGTRLALLFPSDEDKIASNVRVNTVY</sequence>
<keyword evidence="2" id="KW-0472">Membrane</keyword>
<comment type="caution">
    <text evidence="3">The sequence shown here is derived from an EMBL/GenBank/DDBJ whole genome shotgun (WGS) entry which is preliminary data.</text>
</comment>
<feature type="transmembrane region" description="Helical" evidence="2">
    <location>
        <begin position="354"/>
        <end position="376"/>
    </location>
</feature>
<dbReference type="Proteomes" id="UP001305779">
    <property type="component" value="Unassembled WGS sequence"/>
</dbReference>
<feature type="region of interest" description="Disordered" evidence="1">
    <location>
        <begin position="429"/>
        <end position="449"/>
    </location>
</feature>
<evidence type="ECO:0000313" key="3">
    <source>
        <dbReference type="EMBL" id="KAK4506447.1"/>
    </source>
</evidence>
<feature type="compositionally biased region" description="Acidic residues" evidence="1">
    <location>
        <begin position="433"/>
        <end position="442"/>
    </location>
</feature>